<dbReference type="AlphaFoldDB" id="X1E842"/>
<feature type="non-terminal residue" evidence="1">
    <location>
        <position position="66"/>
    </location>
</feature>
<accession>X1E842</accession>
<dbReference type="EMBL" id="BART01035673">
    <property type="protein sequence ID" value="GAH16515.1"/>
    <property type="molecule type" value="Genomic_DNA"/>
</dbReference>
<gene>
    <name evidence="1" type="ORF">S01H4_60478</name>
</gene>
<evidence type="ECO:0000313" key="1">
    <source>
        <dbReference type="EMBL" id="GAH16515.1"/>
    </source>
</evidence>
<organism evidence="1">
    <name type="scientific">marine sediment metagenome</name>
    <dbReference type="NCBI Taxonomy" id="412755"/>
    <lineage>
        <taxon>unclassified sequences</taxon>
        <taxon>metagenomes</taxon>
        <taxon>ecological metagenomes</taxon>
    </lineage>
</organism>
<comment type="caution">
    <text evidence="1">The sequence shown here is derived from an EMBL/GenBank/DDBJ whole genome shotgun (WGS) entry which is preliminary data.</text>
</comment>
<proteinExistence type="predicted"/>
<protein>
    <submittedName>
        <fullName evidence="1">Uncharacterized protein</fullName>
    </submittedName>
</protein>
<sequence>MPSLDQSFKELVFQLKQGRGLSHSGMDPVFYLVFRPEEMLDVKRLLKSWMAKLKHDDWNVHVFSMA</sequence>
<reference evidence="1" key="1">
    <citation type="journal article" date="2014" name="Front. Microbiol.">
        <title>High frequency of phylogenetically diverse reductive dehalogenase-homologous genes in deep subseafloor sedimentary metagenomes.</title>
        <authorList>
            <person name="Kawai M."/>
            <person name="Futagami T."/>
            <person name="Toyoda A."/>
            <person name="Takaki Y."/>
            <person name="Nishi S."/>
            <person name="Hori S."/>
            <person name="Arai W."/>
            <person name="Tsubouchi T."/>
            <person name="Morono Y."/>
            <person name="Uchiyama I."/>
            <person name="Ito T."/>
            <person name="Fujiyama A."/>
            <person name="Inagaki F."/>
            <person name="Takami H."/>
        </authorList>
    </citation>
    <scope>NUCLEOTIDE SEQUENCE</scope>
    <source>
        <strain evidence="1">Expedition CK06-06</strain>
    </source>
</reference>
<name>X1E842_9ZZZZ</name>